<feature type="compositionally biased region" description="Polar residues" evidence="1">
    <location>
        <begin position="201"/>
        <end position="210"/>
    </location>
</feature>
<proteinExistence type="predicted"/>
<dbReference type="EMBL" id="AMYB01000011">
    <property type="protein sequence ID" value="OAC98262.1"/>
    <property type="molecule type" value="Genomic_DNA"/>
</dbReference>
<name>A0A168H1F3_MUCCL</name>
<feature type="compositionally biased region" description="Low complexity" evidence="1">
    <location>
        <begin position="225"/>
        <end position="249"/>
    </location>
</feature>
<feature type="region of interest" description="Disordered" evidence="1">
    <location>
        <begin position="201"/>
        <end position="290"/>
    </location>
</feature>
<gene>
    <name evidence="2" type="ORF">MUCCIDRAFT_115791</name>
</gene>
<evidence type="ECO:0000256" key="1">
    <source>
        <dbReference type="SAM" id="MobiDB-lite"/>
    </source>
</evidence>
<keyword evidence="3" id="KW-1185">Reference proteome</keyword>
<evidence type="ECO:0000313" key="3">
    <source>
        <dbReference type="Proteomes" id="UP000077051"/>
    </source>
</evidence>
<protein>
    <submittedName>
        <fullName evidence="2">Uncharacterized protein</fullName>
    </submittedName>
</protein>
<reference evidence="2 3" key="1">
    <citation type="submission" date="2015-06" db="EMBL/GenBank/DDBJ databases">
        <title>Expansion of signal transduction pathways in fungi by whole-genome duplication.</title>
        <authorList>
            <consortium name="DOE Joint Genome Institute"/>
            <person name="Corrochano L.M."/>
            <person name="Kuo A."/>
            <person name="Marcet-Houben M."/>
            <person name="Polaino S."/>
            <person name="Salamov A."/>
            <person name="Villalobos J.M."/>
            <person name="Alvarez M.I."/>
            <person name="Avalos J."/>
            <person name="Benito E.P."/>
            <person name="Benoit I."/>
            <person name="Burger G."/>
            <person name="Camino L.P."/>
            <person name="Canovas D."/>
            <person name="Cerda-Olmedo E."/>
            <person name="Cheng J.-F."/>
            <person name="Dominguez A."/>
            <person name="Elias M."/>
            <person name="Eslava A.P."/>
            <person name="Glaser F."/>
            <person name="Grimwood J."/>
            <person name="Gutierrez G."/>
            <person name="Heitman J."/>
            <person name="Henrissat B."/>
            <person name="Iturriaga E.A."/>
            <person name="Lang B.F."/>
            <person name="Lavin J.L."/>
            <person name="Lee S."/>
            <person name="Li W."/>
            <person name="Lindquist E."/>
            <person name="Lopez-Garcia S."/>
            <person name="Luque E.M."/>
            <person name="Marcos A.T."/>
            <person name="Martin J."/>
            <person name="Mccluskey K."/>
            <person name="Medina H.R."/>
            <person name="Miralles-Duran A."/>
            <person name="Miyazaki A."/>
            <person name="Munoz-Torres E."/>
            <person name="Oguiza J.A."/>
            <person name="Ohm R."/>
            <person name="Olmedo M."/>
            <person name="Orejas M."/>
            <person name="Ortiz-Castellanos L."/>
            <person name="Pisabarro A.G."/>
            <person name="Rodriguez-Romero J."/>
            <person name="Ruiz-Herrera J."/>
            <person name="Ruiz-Vazquez R."/>
            <person name="Sanz C."/>
            <person name="Schackwitz W."/>
            <person name="Schmutz J."/>
            <person name="Shahriari M."/>
            <person name="Shelest E."/>
            <person name="Silva-Franco F."/>
            <person name="Soanes D."/>
            <person name="Syed K."/>
            <person name="Tagua V.G."/>
            <person name="Talbot N.J."/>
            <person name="Thon M."/>
            <person name="De Vries R.P."/>
            <person name="Wiebenga A."/>
            <person name="Yadav J.S."/>
            <person name="Braun E.L."/>
            <person name="Baker S."/>
            <person name="Garre V."/>
            <person name="Horwitz B."/>
            <person name="Torres-Martinez S."/>
            <person name="Idnurm A."/>
            <person name="Herrera-Estrella A."/>
            <person name="Gabaldon T."/>
            <person name="Grigoriev I.V."/>
        </authorList>
    </citation>
    <scope>NUCLEOTIDE SEQUENCE [LARGE SCALE GENOMIC DNA]</scope>
    <source>
        <strain evidence="2 3">CBS 277.49</strain>
    </source>
</reference>
<dbReference type="AlphaFoldDB" id="A0A168H1F3"/>
<evidence type="ECO:0000313" key="2">
    <source>
        <dbReference type="EMBL" id="OAC98262.1"/>
    </source>
</evidence>
<feature type="compositionally biased region" description="Low complexity" evidence="1">
    <location>
        <begin position="352"/>
        <end position="374"/>
    </location>
</feature>
<comment type="caution">
    <text evidence="2">The sequence shown here is derived from an EMBL/GenBank/DDBJ whole genome shotgun (WGS) entry which is preliminary data.</text>
</comment>
<feature type="compositionally biased region" description="Polar residues" evidence="1">
    <location>
        <begin position="102"/>
        <end position="129"/>
    </location>
</feature>
<feature type="region of interest" description="Disordered" evidence="1">
    <location>
        <begin position="102"/>
        <end position="162"/>
    </location>
</feature>
<feature type="compositionally biased region" description="Polar residues" evidence="1">
    <location>
        <begin position="305"/>
        <end position="314"/>
    </location>
</feature>
<organism evidence="2 3">
    <name type="scientific">Mucor lusitanicus CBS 277.49</name>
    <dbReference type="NCBI Taxonomy" id="747725"/>
    <lineage>
        <taxon>Eukaryota</taxon>
        <taxon>Fungi</taxon>
        <taxon>Fungi incertae sedis</taxon>
        <taxon>Mucoromycota</taxon>
        <taxon>Mucoromycotina</taxon>
        <taxon>Mucoromycetes</taxon>
        <taxon>Mucorales</taxon>
        <taxon>Mucorineae</taxon>
        <taxon>Mucoraceae</taxon>
        <taxon>Mucor</taxon>
    </lineage>
</organism>
<accession>A0A168H1F3</accession>
<feature type="region of interest" description="Disordered" evidence="1">
    <location>
        <begin position="352"/>
        <end position="379"/>
    </location>
</feature>
<dbReference type="Proteomes" id="UP000077051">
    <property type="component" value="Unassembled WGS sequence"/>
</dbReference>
<dbReference type="VEuPathDB" id="FungiDB:MUCCIDRAFT_115791"/>
<feature type="region of interest" description="Disordered" evidence="1">
    <location>
        <begin position="305"/>
        <end position="333"/>
    </location>
</feature>
<sequence>MALNCGIDFDDLKEEETYALSNQQHYQVTAMGKLTPYFEYKPMASVITPSSGMEVASITCFETMSTLKTTTKTSILTTKTILRNNLNLICLMRIGDVIYRQSANGHDSPSSSQRQESPVPSFSQQQDNQEAPFLTQQQQQQDVDDGSIIDSQQGTDWDDTDNDAELDILFSTSATTHTQGSQQVPIDFTLDDLVSQGSSYNANRSVQVTPKPTKPDFDEVIFGASSSTPTTSQRSKKSSTTSSHALSTSNKRGRTSSAESTPGPRSKRDRRPPRLPTTFDPDDDDNDDLNIVFDPLLNRRLTRSQLRASATPQPDASVYTAPSPSPAAFNPPSRALSRAVSRAASLAASKAASRAASRTTSRAASPTASTASSTKFKAGKQSMLHRLAHKKQDQIKMYIIFKCNIKS</sequence>